<evidence type="ECO:0008006" key="2">
    <source>
        <dbReference type="Google" id="ProtNLM"/>
    </source>
</evidence>
<dbReference type="EMBL" id="LAZR01060737">
    <property type="protein sequence ID" value="KKK65063.1"/>
    <property type="molecule type" value="Genomic_DNA"/>
</dbReference>
<name>A0A0F8X8B3_9ZZZZ</name>
<proteinExistence type="predicted"/>
<accession>A0A0F8X8B3</accession>
<organism evidence="1">
    <name type="scientific">marine sediment metagenome</name>
    <dbReference type="NCBI Taxonomy" id="412755"/>
    <lineage>
        <taxon>unclassified sequences</taxon>
        <taxon>metagenomes</taxon>
        <taxon>ecological metagenomes</taxon>
    </lineage>
</organism>
<dbReference type="PROSITE" id="PS51257">
    <property type="entry name" value="PROKAR_LIPOPROTEIN"/>
    <property type="match status" value="1"/>
</dbReference>
<protein>
    <recommendedName>
        <fullName evidence="2">Insecticide toxin TcdB middle/N-terminal domain-containing protein</fullName>
    </recommendedName>
</protein>
<dbReference type="Gene3D" id="2.180.10.10">
    <property type="entry name" value="RHS repeat-associated core"/>
    <property type="match status" value="1"/>
</dbReference>
<reference evidence="1" key="1">
    <citation type="journal article" date="2015" name="Nature">
        <title>Complex archaea that bridge the gap between prokaryotes and eukaryotes.</title>
        <authorList>
            <person name="Spang A."/>
            <person name="Saw J.H."/>
            <person name="Jorgensen S.L."/>
            <person name="Zaremba-Niedzwiedzka K."/>
            <person name="Martijn J."/>
            <person name="Lind A.E."/>
            <person name="van Eijk R."/>
            <person name="Schleper C."/>
            <person name="Guy L."/>
            <person name="Ettema T.J."/>
        </authorList>
    </citation>
    <scope>NUCLEOTIDE SEQUENCE</scope>
</reference>
<sequence>MKQPFQRKFLTFFLILVAMLMGACSSTSTRGCVTDLCINPLPEGWRIAYTEYDDDNNGIINSITRYMYSIEGEYVALEEENLDSLSKEKYEYRHDFDEQGRLKRIKADPEHDGGFETSVTYHYDRHGNLDKVEDFLLVNKFSYDDSCRVKEISSRMDEYRFVISYDETGKRIKEQAEREGMDGISPRFIINRIISTLTKPEIHCVT</sequence>
<dbReference type="AlphaFoldDB" id="A0A0F8X8B3"/>
<evidence type="ECO:0000313" key="1">
    <source>
        <dbReference type="EMBL" id="KKK65063.1"/>
    </source>
</evidence>
<feature type="non-terminal residue" evidence="1">
    <location>
        <position position="206"/>
    </location>
</feature>
<comment type="caution">
    <text evidence="1">The sequence shown here is derived from an EMBL/GenBank/DDBJ whole genome shotgun (WGS) entry which is preliminary data.</text>
</comment>
<gene>
    <name evidence="1" type="ORF">LCGC14_2977930</name>
</gene>